<dbReference type="Proteomes" id="UP001177021">
    <property type="component" value="Unassembled WGS sequence"/>
</dbReference>
<comment type="caution">
    <text evidence="1">The sequence shown here is derived from an EMBL/GenBank/DDBJ whole genome shotgun (WGS) entry which is preliminary data.</text>
</comment>
<organism evidence="1 2">
    <name type="scientific">Trifolium pratense</name>
    <name type="common">Red clover</name>
    <dbReference type="NCBI Taxonomy" id="57577"/>
    <lineage>
        <taxon>Eukaryota</taxon>
        <taxon>Viridiplantae</taxon>
        <taxon>Streptophyta</taxon>
        <taxon>Embryophyta</taxon>
        <taxon>Tracheophyta</taxon>
        <taxon>Spermatophyta</taxon>
        <taxon>Magnoliopsida</taxon>
        <taxon>eudicotyledons</taxon>
        <taxon>Gunneridae</taxon>
        <taxon>Pentapetalae</taxon>
        <taxon>rosids</taxon>
        <taxon>fabids</taxon>
        <taxon>Fabales</taxon>
        <taxon>Fabaceae</taxon>
        <taxon>Papilionoideae</taxon>
        <taxon>50 kb inversion clade</taxon>
        <taxon>NPAAA clade</taxon>
        <taxon>Hologalegina</taxon>
        <taxon>IRL clade</taxon>
        <taxon>Trifolieae</taxon>
        <taxon>Trifolium</taxon>
    </lineage>
</organism>
<keyword evidence="2" id="KW-1185">Reference proteome</keyword>
<sequence length="285" mass="32939">MVRGPFYDKNGVKKGAWSKEEDECLSDYIHKHGHSNWRQLPKLAGLARCGKSCRLRWVNHLKPNLKHGNYTREEDEMIIKLHHHLGNRWSLIAEKLPGRTDHEIKNYWHSYLKKCLKSKEYKMLDLKLKPCDNIIEENDTHHFVAPKSPISNVGNKDFLYILESSTLPMPAAETSPEDNSPSSTNSRGIEEESVAQWLAFEAFNGDFWTEPFIVEDTLPEDNSPSSTNSRGIEKDNADLWLAFEAFSGDFWTEPFIIEDTYTTNEISNKDIDLLISDFYDGSYMF</sequence>
<dbReference type="EMBL" id="CASHSV030000206">
    <property type="protein sequence ID" value="CAJ2654970.1"/>
    <property type="molecule type" value="Genomic_DNA"/>
</dbReference>
<evidence type="ECO:0000313" key="2">
    <source>
        <dbReference type="Proteomes" id="UP001177021"/>
    </source>
</evidence>
<protein>
    <submittedName>
        <fullName evidence="1">Uncharacterized protein</fullName>
    </submittedName>
</protein>
<reference evidence="1" key="1">
    <citation type="submission" date="2023-10" db="EMBL/GenBank/DDBJ databases">
        <authorList>
            <person name="Rodriguez Cubillos JULIANA M."/>
            <person name="De Vega J."/>
        </authorList>
    </citation>
    <scope>NUCLEOTIDE SEQUENCE</scope>
</reference>
<evidence type="ECO:0000313" key="1">
    <source>
        <dbReference type="EMBL" id="CAJ2654970.1"/>
    </source>
</evidence>
<gene>
    <name evidence="1" type="ORF">MILVUS5_LOCUS22002</name>
</gene>
<proteinExistence type="predicted"/>
<name>A0ACB0KGF3_TRIPR</name>
<accession>A0ACB0KGF3</accession>